<dbReference type="Proteomes" id="UP000291822">
    <property type="component" value="Unassembled WGS sequence"/>
</dbReference>
<dbReference type="PROSITE" id="PS00802">
    <property type="entry name" value="TRANSKETOLASE_2"/>
    <property type="match status" value="1"/>
</dbReference>
<dbReference type="InterPro" id="IPR033247">
    <property type="entry name" value="Transketolase_fam"/>
</dbReference>
<dbReference type="Pfam" id="PF22613">
    <property type="entry name" value="Transketolase_C_1"/>
    <property type="match status" value="1"/>
</dbReference>
<comment type="cofactor">
    <cofactor evidence="2">
        <name>Co(2+)</name>
        <dbReference type="ChEBI" id="CHEBI:48828"/>
    </cofactor>
</comment>
<evidence type="ECO:0000256" key="3">
    <source>
        <dbReference type="ARBA" id="ARBA00007131"/>
    </source>
</evidence>
<evidence type="ECO:0000256" key="7">
    <source>
        <dbReference type="ARBA" id="ARBA00022723"/>
    </source>
</evidence>
<feature type="site" description="Important for catalytic activity" evidence="17">
    <location>
        <position position="26"/>
    </location>
</feature>
<dbReference type="Pfam" id="PF02779">
    <property type="entry name" value="Transket_pyr"/>
    <property type="match status" value="1"/>
</dbReference>
<feature type="binding site" evidence="15">
    <location>
        <position position="441"/>
    </location>
    <ligand>
        <name>thiamine diphosphate</name>
        <dbReference type="ChEBI" id="CHEBI:58937"/>
    </ligand>
</feature>
<keyword evidence="6 18" id="KW-0808">Transferase</keyword>
<evidence type="ECO:0000256" key="5">
    <source>
        <dbReference type="ARBA" id="ARBA00013152"/>
    </source>
</evidence>
<proteinExistence type="inferred from homology"/>
<evidence type="ECO:0000256" key="19">
    <source>
        <dbReference type="SAM" id="MobiDB-lite"/>
    </source>
</evidence>
<feature type="binding site" evidence="16">
    <location>
        <position position="187"/>
    </location>
    <ligand>
        <name>Mg(2+)</name>
        <dbReference type="ChEBI" id="CHEBI:18420"/>
    </ligand>
</feature>
<dbReference type="InterPro" id="IPR009014">
    <property type="entry name" value="Transketo_C/PFOR_II"/>
</dbReference>
<evidence type="ECO:0000256" key="4">
    <source>
        <dbReference type="ARBA" id="ARBA00011738"/>
    </source>
</evidence>
<evidence type="ECO:0000256" key="8">
    <source>
        <dbReference type="ARBA" id="ARBA00022837"/>
    </source>
</evidence>
<keyword evidence="7 16" id="KW-0479">Metal-binding</keyword>
<evidence type="ECO:0000256" key="9">
    <source>
        <dbReference type="ARBA" id="ARBA00022842"/>
    </source>
</evidence>
<evidence type="ECO:0000256" key="15">
    <source>
        <dbReference type="PIRSR" id="PIRSR605478-3"/>
    </source>
</evidence>
<feature type="binding site" evidence="16">
    <location>
        <position position="155"/>
    </location>
    <ligand>
        <name>Mg(2+)</name>
        <dbReference type="ChEBI" id="CHEBI:18420"/>
    </ligand>
</feature>
<evidence type="ECO:0000256" key="6">
    <source>
        <dbReference type="ARBA" id="ARBA00022679"/>
    </source>
</evidence>
<evidence type="ECO:0000313" key="21">
    <source>
        <dbReference type="EMBL" id="TCI12035.1"/>
    </source>
</evidence>
<comment type="similarity">
    <text evidence="3 18">Belongs to the transketolase family.</text>
</comment>
<dbReference type="PANTHER" id="PTHR43522:SF2">
    <property type="entry name" value="TRANSKETOLASE 1-RELATED"/>
    <property type="match status" value="1"/>
</dbReference>
<dbReference type="GO" id="GO:0005829">
    <property type="term" value="C:cytosol"/>
    <property type="evidence" value="ECO:0007669"/>
    <property type="project" value="TreeGrafter"/>
</dbReference>
<dbReference type="GO" id="GO:0004802">
    <property type="term" value="F:transketolase activity"/>
    <property type="evidence" value="ECO:0007669"/>
    <property type="project" value="UniProtKB-UniRule"/>
</dbReference>
<evidence type="ECO:0000259" key="20">
    <source>
        <dbReference type="SMART" id="SM00861"/>
    </source>
</evidence>
<keyword evidence="8 18" id="KW-0106">Calcium</keyword>
<dbReference type="NCBIfam" id="TIGR00232">
    <property type="entry name" value="tktlase_bact"/>
    <property type="match status" value="1"/>
</dbReference>
<comment type="cofactor">
    <cofactor evidence="1">
        <name>Ca(2+)</name>
        <dbReference type="ChEBI" id="CHEBI:29108"/>
    </cofactor>
</comment>
<feature type="binding site" evidence="15">
    <location>
        <position position="261"/>
    </location>
    <ligand>
        <name>thiamine diphosphate</name>
        <dbReference type="ChEBI" id="CHEBI:58937"/>
    </ligand>
</feature>
<name>A0A4R0YRU4_9GAMM</name>
<evidence type="ECO:0000256" key="14">
    <source>
        <dbReference type="PIRSR" id="PIRSR605478-2"/>
    </source>
</evidence>
<dbReference type="InterPro" id="IPR005478">
    <property type="entry name" value="Transketolase_bac-like"/>
</dbReference>
<feature type="binding site" evidence="14">
    <location>
        <position position="473"/>
    </location>
    <ligand>
        <name>substrate</name>
    </ligand>
</feature>
<feature type="binding site" evidence="15">
    <location>
        <position position="66"/>
    </location>
    <ligand>
        <name>thiamine diphosphate</name>
        <dbReference type="ChEBI" id="CHEBI:58937"/>
    </ligand>
</feature>
<feature type="binding site" evidence="16">
    <location>
        <position position="185"/>
    </location>
    <ligand>
        <name>Mg(2+)</name>
        <dbReference type="ChEBI" id="CHEBI:18420"/>
    </ligand>
</feature>
<evidence type="ECO:0000256" key="2">
    <source>
        <dbReference type="ARBA" id="ARBA00001941"/>
    </source>
</evidence>
<dbReference type="CDD" id="cd07033">
    <property type="entry name" value="TPP_PYR_DXS_TK_like"/>
    <property type="match status" value="1"/>
</dbReference>
<comment type="function">
    <text evidence="18">Catalyzes the transfer of a two-carbon ketol group from a ketose donor to an aldose acceptor, via a covalent intermediate with the cofactor thiamine pyrophosphate.</text>
</comment>
<dbReference type="SUPFAM" id="SSF52518">
    <property type="entry name" value="Thiamin diphosphate-binding fold (THDP-binding)"/>
    <property type="match status" value="2"/>
</dbReference>
<feature type="active site" description="Proton donor" evidence="13">
    <location>
        <position position="415"/>
    </location>
</feature>
<evidence type="ECO:0000256" key="10">
    <source>
        <dbReference type="ARBA" id="ARBA00023052"/>
    </source>
</evidence>
<evidence type="ECO:0000256" key="1">
    <source>
        <dbReference type="ARBA" id="ARBA00001913"/>
    </source>
</evidence>
<evidence type="ECO:0000256" key="13">
    <source>
        <dbReference type="PIRSR" id="PIRSR605478-1"/>
    </source>
</evidence>
<dbReference type="EMBL" id="SJTG01000001">
    <property type="protein sequence ID" value="TCI12035.1"/>
    <property type="molecule type" value="Genomic_DNA"/>
</dbReference>
<feature type="binding site" evidence="14">
    <location>
        <position position="477"/>
    </location>
    <ligand>
        <name>substrate</name>
    </ligand>
</feature>
<dbReference type="PROSITE" id="PS00801">
    <property type="entry name" value="TRANSKETOLASE_1"/>
    <property type="match status" value="1"/>
</dbReference>
<dbReference type="InterPro" id="IPR005474">
    <property type="entry name" value="Transketolase_N"/>
</dbReference>
<evidence type="ECO:0000256" key="12">
    <source>
        <dbReference type="NCBIfam" id="TIGR00232"/>
    </source>
</evidence>
<dbReference type="InterPro" id="IPR005475">
    <property type="entry name" value="Transketolase-like_Pyr-bd"/>
</dbReference>
<evidence type="ECO:0000256" key="17">
    <source>
        <dbReference type="PIRSR" id="PIRSR605478-5"/>
    </source>
</evidence>
<comment type="subunit">
    <text evidence="4 18">Homodimer.</text>
</comment>
<feature type="domain" description="Transketolase-like pyrimidine-binding" evidence="20">
    <location>
        <begin position="355"/>
        <end position="529"/>
    </location>
</feature>
<feature type="binding site" evidence="14">
    <location>
        <position position="261"/>
    </location>
    <ligand>
        <name>substrate</name>
    </ligand>
</feature>
<comment type="cofactor">
    <cofactor evidence="16">
        <name>Mg(2+)</name>
        <dbReference type="ChEBI" id="CHEBI:18420"/>
    </cofactor>
    <text evidence="16">Binds 1 Mg(2+) ion per subunit. Can also utilize other divalent metal cations, such as Ca(2+), Mn(2+) and Co(2+).</text>
</comment>
<dbReference type="Gene3D" id="3.40.50.970">
    <property type="match status" value="2"/>
</dbReference>
<dbReference type="FunFam" id="3.40.50.970:FF:000003">
    <property type="entry name" value="Transketolase"/>
    <property type="match status" value="1"/>
</dbReference>
<dbReference type="SUPFAM" id="SSF52922">
    <property type="entry name" value="TK C-terminal domain-like"/>
    <property type="match status" value="1"/>
</dbReference>
<feature type="region of interest" description="Disordered" evidence="19">
    <location>
        <begin position="95"/>
        <end position="114"/>
    </location>
</feature>
<feature type="binding site" evidence="14">
    <location>
        <position position="26"/>
    </location>
    <ligand>
        <name>substrate</name>
    </ligand>
</feature>
<dbReference type="RefSeq" id="WP_131151184.1">
    <property type="nucleotide sequence ID" value="NZ_SJTG01000001.1"/>
</dbReference>
<comment type="cofactor">
    <cofactor evidence="18">
        <name>Mg(2+)</name>
        <dbReference type="ChEBI" id="CHEBI:18420"/>
    </cofactor>
    <cofactor evidence="18">
        <name>Ca(2+)</name>
        <dbReference type="ChEBI" id="CHEBI:29108"/>
    </cofactor>
    <cofactor evidence="18">
        <name>Mn(2+)</name>
        <dbReference type="ChEBI" id="CHEBI:29035"/>
    </cofactor>
    <cofactor evidence="18">
        <name>Co(2+)</name>
        <dbReference type="ChEBI" id="CHEBI:48828"/>
    </cofactor>
    <text evidence="18">Binds 1 Mg(2+) ion per subunit. Can also utilize other divalent metal cations, such as Ca(2+), Mn(2+) and Co(2+).</text>
</comment>
<feature type="binding site" evidence="14">
    <location>
        <position position="385"/>
    </location>
    <ligand>
        <name>substrate</name>
    </ligand>
</feature>
<feature type="binding site" evidence="15">
    <location>
        <position position="156"/>
    </location>
    <ligand>
        <name>thiamine diphosphate</name>
        <dbReference type="ChEBI" id="CHEBI:58937"/>
    </ligand>
</feature>
<feature type="site" description="Important for catalytic activity" evidence="17">
    <location>
        <position position="261"/>
    </location>
</feature>
<feature type="binding site" evidence="14">
    <location>
        <position position="465"/>
    </location>
    <ligand>
        <name>substrate</name>
    </ligand>
</feature>
<dbReference type="EC" id="2.2.1.1" evidence="5 12"/>
<keyword evidence="10 15" id="KW-0786">Thiamine pyrophosphate</keyword>
<keyword evidence="9 16" id="KW-0460">Magnesium</keyword>
<dbReference type="InterPro" id="IPR055152">
    <property type="entry name" value="Transketolase-like_C_2"/>
</dbReference>
<dbReference type="AlphaFoldDB" id="A0A4R0YRU4"/>
<dbReference type="Pfam" id="PF00456">
    <property type="entry name" value="Transketolase_N"/>
    <property type="match status" value="1"/>
</dbReference>
<gene>
    <name evidence="21" type="primary">tkt</name>
    <name evidence="21" type="ORF">EZM97_01330</name>
</gene>
<keyword evidence="22" id="KW-1185">Reference proteome</keyword>
<evidence type="ECO:0000256" key="16">
    <source>
        <dbReference type="PIRSR" id="PIRSR605478-4"/>
    </source>
</evidence>
<feature type="binding site" evidence="14">
    <location>
        <position position="358"/>
    </location>
    <ligand>
        <name>substrate</name>
    </ligand>
</feature>
<comment type="catalytic activity">
    <reaction evidence="11 18">
        <text>D-sedoheptulose 7-phosphate + D-glyceraldehyde 3-phosphate = aldehydo-D-ribose 5-phosphate + D-xylulose 5-phosphate</text>
        <dbReference type="Rhea" id="RHEA:10508"/>
        <dbReference type="ChEBI" id="CHEBI:57483"/>
        <dbReference type="ChEBI" id="CHEBI:57737"/>
        <dbReference type="ChEBI" id="CHEBI:58273"/>
        <dbReference type="ChEBI" id="CHEBI:59776"/>
        <dbReference type="EC" id="2.2.1.1"/>
    </reaction>
</comment>
<dbReference type="GO" id="GO:0009052">
    <property type="term" value="P:pentose-phosphate shunt, non-oxidative branch"/>
    <property type="evidence" value="ECO:0007669"/>
    <property type="project" value="UniProtKB-ARBA"/>
</dbReference>
<dbReference type="PANTHER" id="PTHR43522">
    <property type="entry name" value="TRANSKETOLASE"/>
    <property type="match status" value="1"/>
</dbReference>
<comment type="caution">
    <text evidence="21">The sequence shown here is derived from an EMBL/GenBank/DDBJ whole genome shotgun (WGS) entry which is preliminary data.</text>
</comment>
<dbReference type="InterPro" id="IPR020826">
    <property type="entry name" value="Transketolase_BS"/>
</dbReference>
<feature type="binding site" evidence="15">
    <location>
        <position position="185"/>
    </location>
    <ligand>
        <name>thiamine diphosphate</name>
        <dbReference type="ChEBI" id="CHEBI:58937"/>
    </ligand>
</feature>
<dbReference type="FunFam" id="3.40.50.970:FF:000004">
    <property type="entry name" value="Transketolase"/>
    <property type="match status" value="1"/>
</dbReference>
<sequence>MTTRRELANAVRALAMDAVEAANSGHPGMPMGMADIAEVLWNDFLAFNPGNPKWFNRDRFVLSNGHGSMLQYALLHLTGFDLPMDQLKRFRQLHSHTAGHPEASETPGVETTTGPLGQGVANAVGFALAEKVLAAHFNRPGHEIVDHHTYVFLGDGCLMEGISHEAASLAGTWKLGKLVAVYDDNGISIDGEVHGWFTDDTAKRFEAYGWNVIPHVDGHDPEAVKKAIAAAVAQGDKPTLICARTIIGFGAPNKQGKEESHGAALGKSEIAATRDALDWRHDPFVIPQEIYAAWDHRTKGEVAEQAWNAKFDAYAAAHPELAAEFKRRVAGDLPADWAEKSQAFVDKLQAEGPEVASRKASQMTLDAFGPLLPELIGGSADLAGSNLTKWKGSLDAGTGNSSDGKGNYLYYGVREFGMSAIANGIALHGGFIPYDATFLVFSDYARNAVRMSALIPAHAIHVYTHDSIGLGEDGPTHQPVEHLASLRYIPNNQVWRPCDAVESAVSWKVAIERKGNPACLVFSRQNLKHQQRTAQQVADIQRGAYVLSDPQDTKFKAILIATGSEVELAMEAARTLAQQDIPVRVVSMPCTEVFDAQPLEYREGILPGWCRARVAVEAATSDFWRKYVGLDGEVIGMTTFGASAPASKLFDYFGFTVSHVVDAVKRTVG</sequence>
<accession>A0A4R0YRU4</accession>
<feature type="binding site" evidence="14">
    <location>
        <position position="524"/>
    </location>
    <ligand>
        <name>substrate</name>
    </ligand>
</feature>
<feature type="binding site" evidence="15">
    <location>
        <begin position="114"/>
        <end position="116"/>
    </location>
    <ligand>
        <name>thiamine diphosphate</name>
        <dbReference type="ChEBI" id="CHEBI:58937"/>
    </ligand>
</feature>
<dbReference type="InterPro" id="IPR029061">
    <property type="entry name" value="THDP-binding"/>
</dbReference>
<dbReference type="FunFam" id="3.40.50.920:FF:000003">
    <property type="entry name" value="Transketolase"/>
    <property type="match status" value="1"/>
</dbReference>
<dbReference type="InterPro" id="IPR049557">
    <property type="entry name" value="Transketolase_CS"/>
</dbReference>
<evidence type="ECO:0000256" key="18">
    <source>
        <dbReference type="RuleBase" id="RU004996"/>
    </source>
</evidence>
<reference evidence="21 22" key="1">
    <citation type="submission" date="2019-02" db="EMBL/GenBank/DDBJ databases">
        <title>Dyella amyloliquefaciens sp. nov., isolated from forest soil.</title>
        <authorList>
            <person name="Gao Z.-H."/>
            <person name="Qiu L.-H."/>
        </authorList>
    </citation>
    <scope>NUCLEOTIDE SEQUENCE [LARGE SCALE GENOMIC DNA]</scope>
    <source>
        <strain evidence="21 22">KACC 12747</strain>
    </source>
</reference>
<evidence type="ECO:0000256" key="11">
    <source>
        <dbReference type="ARBA" id="ARBA00049473"/>
    </source>
</evidence>
<dbReference type="SMART" id="SM00861">
    <property type="entry name" value="Transket_pyr"/>
    <property type="match status" value="1"/>
</dbReference>
<evidence type="ECO:0000313" key="22">
    <source>
        <dbReference type="Proteomes" id="UP000291822"/>
    </source>
</evidence>
<organism evidence="21 22">
    <name type="scientific">Dyella soli</name>
    <dbReference type="NCBI Taxonomy" id="522319"/>
    <lineage>
        <taxon>Bacteria</taxon>
        <taxon>Pseudomonadati</taxon>
        <taxon>Pseudomonadota</taxon>
        <taxon>Gammaproteobacteria</taxon>
        <taxon>Lysobacterales</taxon>
        <taxon>Rhodanobacteraceae</taxon>
        <taxon>Dyella</taxon>
    </lineage>
</organism>
<comment type="cofactor">
    <cofactor evidence="15">
        <name>thiamine diphosphate</name>
        <dbReference type="ChEBI" id="CHEBI:58937"/>
    </cofactor>
    <text evidence="15">Binds 1 thiamine pyrophosphate per subunit. During the reaction, the substrate forms a covalent intermediate with the cofactor.</text>
</comment>
<dbReference type="GO" id="GO:0046872">
    <property type="term" value="F:metal ion binding"/>
    <property type="evidence" value="ECO:0007669"/>
    <property type="project" value="UniProtKB-KW"/>
</dbReference>
<dbReference type="Gene3D" id="3.40.50.920">
    <property type="match status" value="1"/>
</dbReference>
<protein>
    <recommendedName>
        <fullName evidence="5 12">Transketolase</fullName>
        <ecNumber evidence="5 12">2.2.1.1</ecNumber>
    </recommendedName>
</protein>
<dbReference type="CDD" id="cd02012">
    <property type="entry name" value="TPP_TK"/>
    <property type="match status" value="1"/>
</dbReference>